<name>A0A1G9SJ85_9FIRM</name>
<gene>
    <name evidence="1" type="ORF">SAMN04488502_10432</name>
</gene>
<sequence length="57" mass="6339">MKTVDFRKKGYPAHCSEKKSGQLRKGLVKMTVCKAELISLAAERDAKEAERLIGGFL</sequence>
<evidence type="ECO:0000313" key="1">
    <source>
        <dbReference type="EMBL" id="SDM35489.1"/>
    </source>
</evidence>
<dbReference type="EMBL" id="FNHB01000004">
    <property type="protein sequence ID" value="SDM35489.1"/>
    <property type="molecule type" value="Genomic_DNA"/>
</dbReference>
<evidence type="ECO:0000313" key="2">
    <source>
        <dbReference type="Proteomes" id="UP000214880"/>
    </source>
</evidence>
<accession>A0A1G9SJ85</accession>
<proteinExistence type="predicted"/>
<reference evidence="1 2" key="1">
    <citation type="submission" date="2016-10" db="EMBL/GenBank/DDBJ databases">
        <authorList>
            <person name="de Groot N.N."/>
        </authorList>
    </citation>
    <scope>NUCLEOTIDE SEQUENCE [LARGE SCALE GENOMIC DNA]</scope>
    <source>
        <strain evidence="1 2">DSM 1736</strain>
    </source>
</reference>
<protein>
    <submittedName>
        <fullName evidence="1">Uncharacterized protein</fullName>
    </submittedName>
</protein>
<dbReference type="AlphaFoldDB" id="A0A1G9SJ85"/>
<organism evidence="1 2">
    <name type="scientific">Dendrosporobacter quercicolus</name>
    <dbReference type="NCBI Taxonomy" id="146817"/>
    <lineage>
        <taxon>Bacteria</taxon>
        <taxon>Bacillati</taxon>
        <taxon>Bacillota</taxon>
        <taxon>Negativicutes</taxon>
        <taxon>Selenomonadales</taxon>
        <taxon>Sporomusaceae</taxon>
        <taxon>Dendrosporobacter</taxon>
    </lineage>
</organism>
<keyword evidence="2" id="KW-1185">Reference proteome</keyword>
<dbReference type="Proteomes" id="UP000214880">
    <property type="component" value="Unassembled WGS sequence"/>
</dbReference>
<dbReference type="STRING" id="146817.SAMN04488502_10432"/>
<dbReference type="RefSeq" id="WP_173812868.1">
    <property type="nucleotide sequence ID" value="NZ_FNHB01000004.1"/>
</dbReference>